<accession>Q9XMS6</accession>
<gene>
    <name evidence="1" type="primary">orf237</name>
</gene>
<proteinExistence type="predicted"/>
<name>Q9XMS6_TETPY</name>
<dbReference type="GeneID" id="800766"/>
<geneLocation type="mitochondrion" evidence="1"/>
<evidence type="ECO:0000313" key="1">
    <source>
        <dbReference type="EMBL" id="AAD41937.1"/>
    </source>
</evidence>
<dbReference type="EMBL" id="AF160864">
    <property type="protein sequence ID" value="AAD41937.1"/>
    <property type="molecule type" value="Genomic_DNA"/>
</dbReference>
<keyword evidence="1" id="KW-0496">Mitochondrion</keyword>
<sequence>MLQKNFKIKKESFYYEAYIWNYSINIIKEINIPIIDKNSNALGLKYSQTLNVMLSIFRKITYKNFNFIKIWNWYYIYYINNLFSKNLINKNNNNTFERYNLITFNLKSKQIRITINSSKNTIFNLSVGKILSSLNIKEKSKKKSSKGERLFIEYLSNFFKNNINKFGNKKLTILKLKYYKKNANLNENIFKTLNKNLFITSTIHDLKIPNNFSKFKKIRSIKRRLKKRIIKDENNLN</sequence>
<dbReference type="AlphaFoldDB" id="Q9XMS6"/>
<organism evidence="1">
    <name type="scientific">Tetrahymena pyriformis</name>
    <dbReference type="NCBI Taxonomy" id="5908"/>
    <lineage>
        <taxon>Eukaryota</taxon>
        <taxon>Sar</taxon>
        <taxon>Alveolata</taxon>
        <taxon>Ciliophora</taxon>
        <taxon>Intramacronucleata</taxon>
        <taxon>Oligohymenophorea</taxon>
        <taxon>Hymenostomatida</taxon>
        <taxon>Tetrahymenina</taxon>
        <taxon>Tetrahymenidae</taxon>
        <taxon>Tetrahymena</taxon>
    </lineage>
</organism>
<reference evidence="1" key="1">
    <citation type="journal article" date="2000" name="J. Mol. Biol.">
        <title>Complete sequence of the mitochondrial genome of Tetrahymena pyriformis and comparison with Paramecium aurelia mitochondrial DNA.</title>
        <authorList>
            <person name="Burger G."/>
            <person name="Zhu Y."/>
            <person name="Littlejohn T.G."/>
            <person name="Greenwood S.J."/>
            <person name="Schnare M.N."/>
            <person name="Lang B.F."/>
            <person name="Gray M.W."/>
        </authorList>
    </citation>
    <scope>NUCLEOTIDE SEQUENCE</scope>
</reference>
<reference evidence="1" key="2">
    <citation type="journal article" date="2000" name="J. Mol. Biol.">
        <title>Expression of mitochondrial protein-coding genes in Tetrahymena pyriformis.</title>
        <authorList>
            <person name="Edqvist J."/>
            <person name="Burger G."/>
            <person name="Gray M.W."/>
        </authorList>
    </citation>
    <scope>NUCLEOTIDE SEQUENCE</scope>
</reference>
<dbReference type="RefSeq" id="NP_049592.1">
    <property type="nucleotide sequence ID" value="NC_000862.1"/>
</dbReference>
<protein>
    <submittedName>
        <fullName evidence="1">Orf237</fullName>
    </submittedName>
</protein>